<protein>
    <submittedName>
        <fullName evidence="2">Uncharacterized protein</fullName>
    </submittedName>
</protein>
<proteinExistence type="predicted"/>
<comment type="caution">
    <text evidence="2">The sequence shown here is derived from an EMBL/GenBank/DDBJ whole genome shotgun (WGS) entry which is preliminary data.</text>
</comment>
<reference evidence="2 3" key="1">
    <citation type="submission" date="2020-04" db="EMBL/GenBank/DDBJ databases">
        <title>Perkinsus olseni comparative genomics.</title>
        <authorList>
            <person name="Bogema D.R."/>
        </authorList>
    </citation>
    <scope>NUCLEOTIDE SEQUENCE [LARGE SCALE GENOMIC DNA]</scope>
    <source>
        <strain evidence="2">00978-12</strain>
    </source>
</reference>
<gene>
    <name evidence="2" type="ORF">FOZ60_000052</name>
</gene>
<feature type="region of interest" description="Disordered" evidence="1">
    <location>
        <begin position="138"/>
        <end position="164"/>
    </location>
</feature>
<feature type="compositionally biased region" description="Basic and acidic residues" evidence="1">
    <location>
        <begin position="1"/>
        <end position="12"/>
    </location>
</feature>
<organism evidence="2 3">
    <name type="scientific">Perkinsus olseni</name>
    <name type="common">Perkinsus atlanticus</name>
    <dbReference type="NCBI Taxonomy" id="32597"/>
    <lineage>
        <taxon>Eukaryota</taxon>
        <taxon>Sar</taxon>
        <taxon>Alveolata</taxon>
        <taxon>Perkinsozoa</taxon>
        <taxon>Perkinsea</taxon>
        <taxon>Perkinsida</taxon>
        <taxon>Perkinsidae</taxon>
        <taxon>Perkinsus</taxon>
    </lineage>
</organism>
<evidence type="ECO:0000313" key="2">
    <source>
        <dbReference type="EMBL" id="KAF4697701.1"/>
    </source>
</evidence>
<feature type="region of interest" description="Disordered" evidence="1">
    <location>
        <begin position="1"/>
        <end position="41"/>
    </location>
</feature>
<name>A0A7J6PQ38_PEROL</name>
<dbReference type="Proteomes" id="UP000541610">
    <property type="component" value="Unassembled WGS sequence"/>
</dbReference>
<dbReference type="EMBL" id="JABANP010000001">
    <property type="protein sequence ID" value="KAF4697701.1"/>
    <property type="molecule type" value="Genomic_DNA"/>
</dbReference>
<accession>A0A7J6PQ38</accession>
<evidence type="ECO:0000313" key="3">
    <source>
        <dbReference type="Proteomes" id="UP000541610"/>
    </source>
</evidence>
<dbReference type="AlphaFoldDB" id="A0A7J6PQ38"/>
<sequence>MASSRGDRRGESPTRTSPGFSRITASPFDRSALSKQPSSAAPLACNKDVLQTPQLAAAEGEGLAATVDIKAVPENEFPMVASLHPLPAHIHQHYLEPGRHSSLLPNSSHVNENNFIGEDGTLLRSAVSSLPARVTECVQPSTAGHHGPADAANNEDSTPGLDLSFLDASGDEVARKRKPFFFPFPHDSSLINRFPPSSIQSCEVRIKRLEKLATRLHRKEQYFDGLRAAARMSMMSSGLCNRIPFRISPFDRDPHSGEPPVATDSWPPFARYDSEGLLGMYGRELKPYIVKGAATTLERTSPAAAMGEKAPAPVEPALLSSGIRRCESLPAFYKNMQASNRLGRRPRQLTNDVAVPRQPRIPVTWTHHSKLSESLHLWNPHEEKSNWAWRGGPIPRRGTLAGALTGRPRGVS</sequence>
<dbReference type="OrthoDB" id="10329642at2759"/>
<evidence type="ECO:0000256" key="1">
    <source>
        <dbReference type="SAM" id="MobiDB-lite"/>
    </source>
</evidence>